<dbReference type="RefSeq" id="WP_235913362.1">
    <property type="nucleotide sequence ID" value="NZ_WTYM01000052.1"/>
</dbReference>
<dbReference type="GO" id="GO:0016020">
    <property type="term" value="C:membrane"/>
    <property type="evidence" value="ECO:0007669"/>
    <property type="project" value="UniProtKB-SubCell"/>
</dbReference>
<feature type="transmembrane region" description="Helical" evidence="5">
    <location>
        <begin position="25"/>
        <end position="43"/>
    </location>
</feature>
<evidence type="ECO:0000256" key="4">
    <source>
        <dbReference type="ARBA" id="ARBA00023136"/>
    </source>
</evidence>
<feature type="transmembrane region" description="Helical" evidence="5">
    <location>
        <begin position="340"/>
        <end position="361"/>
    </location>
</feature>
<feature type="transmembrane region" description="Helical" evidence="5">
    <location>
        <begin position="382"/>
        <end position="412"/>
    </location>
</feature>
<keyword evidence="2 5" id="KW-0812">Transmembrane</keyword>
<feature type="transmembrane region" description="Helical" evidence="5">
    <location>
        <begin position="263"/>
        <end position="282"/>
    </location>
</feature>
<keyword evidence="3 5" id="KW-1133">Transmembrane helix</keyword>
<dbReference type="InterPro" id="IPR007016">
    <property type="entry name" value="O-antigen_ligase-rel_domated"/>
</dbReference>
<feature type="transmembrane region" description="Helical" evidence="5">
    <location>
        <begin position="213"/>
        <end position="230"/>
    </location>
</feature>
<dbReference type="InterPro" id="IPR051533">
    <property type="entry name" value="WaaL-like"/>
</dbReference>
<dbReference type="AlphaFoldDB" id="A0A6I4SYV2"/>
<feature type="transmembrane region" description="Helical" evidence="5">
    <location>
        <begin position="294"/>
        <end position="320"/>
    </location>
</feature>
<evidence type="ECO:0000313" key="7">
    <source>
        <dbReference type="EMBL" id="MXO60569.1"/>
    </source>
</evidence>
<protein>
    <recommendedName>
        <fullName evidence="6">O-antigen ligase-related domain-containing protein</fullName>
    </recommendedName>
</protein>
<evidence type="ECO:0000256" key="5">
    <source>
        <dbReference type="SAM" id="Phobius"/>
    </source>
</evidence>
<comment type="subcellular location">
    <subcellularLocation>
        <location evidence="1">Membrane</location>
        <topology evidence="1">Multi-pass membrane protein</topology>
    </subcellularLocation>
</comment>
<evidence type="ECO:0000256" key="3">
    <source>
        <dbReference type="ARBA" id="ARBA00022989"/>
    </source>
</evidence>
<dbReference type="Proteomes" id="UP000433652">
    <property type="component" value="Unassembled WGS sequence"/>
</dbReference>
<keyword evidence="8" id="KW-1185">Reference proteome</keyword>
<feature type="transmembrane region" description="Helical" evidence="5">
    <location>
        <begin position="167"/>
        <end position="193"/>
    </location>
</feature>
<dbReference type="PANTHER" id="PTHR37422:SF23">
    <property type="entry name" value="TEICHURONIC ACID BIOSYNTHESIS PROTEIN TUAE"/>
    <property type="match status" value="1"/>
</dbReference>
<feature type="transmembrane region" description="Helical" evidence="5">
    <location>
        <begin position="424"/>
        <end position="444"/>
    </location>
</feature>
<accession>A0A6I4SYV2</accession>
<evidence type="ECO:0000313" key="8">
    <source>
        <dbReference type="Proteomes" id="UP000433652"/>
    </source>
</evidence>
<comment type="caution">
    <text evidence="7">The sequence shown here is derived from an EMBL/GenBank/DDBJ whole genome shotgun (WGS) entry which is preliminary data.</text>
</comment>
<dbReference type="Pfam" id="PF04932">
    <property type="entry name" value="Wzy_C"/>
    <property type="match status" value="1"/>
</dbReference>
<dbReference type="PANTHER" id="PTHR37422">
    <property type="entry name" value="TEICHURONIC ACID BIOSYNTHESIS PROTEIN TUAE"/>
    <property type="match status" value="1"/>
</dbReference>
<feature type="transmembrane region" description="Helical" evidence="5">
    <location>
        <begin position="136"/>
        <end position="155"/>
    </location>
</feature>
<keyword evidence="4 5" id="KW-0472">Membrane</keyword>
<feature type="transmembrane region" description="Helical" evidence="5">
    <location>
        <begin position="237"/>
        <end position="257"/>
    </location>
</feature>
<sequence length="479" mass="51232">MTIKFNAVGRAPTLGNFQQRLRSPLSRQIAVLVLVAGAFLFGGGSRGDIASLIILRPLSIMLLGYGLACSQVDQLRELGAPLKLLVALAVLVAAQLIPLPPMVWHALPGRELIASIDRDVLGLAPWRPISLSPSKTLNTFFVLALPLAAMVNFAILPTEVKDRIPALLVAAGVASCLLGLLQAVGTANSPFYIYRITNNGMVVGLFSNRNHNAIFLACLVPLALSLGLSAQGRRAALTRVVSFGAAALFVPMVFATGSRAGSALLLVSLVASAALWLAGLPNGRIKTFFRERSLLATAIALGLVATVVLTILLFSGSQAFARIFERSPAEELRWQIMPQLWHLISTYFPAGSGFGSFYLVYQIREPTALLMPAYLNQAHNDFIGFLIEGGIVAGVLMFLASGWMVLSGWLAFGSVRQNRASGSFTSQSAFSWLSLSILLLGGLFDYPLRTPSLMCTAALLAASIEVKLRVGARQTVPFR</sequence>
<evidence type="ECO:0000256" key="1">
    <source>
        <dbReference type="ARBA" id="ARBA00004141"/>
    </source>
</evidence>
<feature type="transmembrane region" description="Helical" evidence="5">
    <location>
        <begin position="80"/>
        <end position="99"/>
    </location>
</feature>
<reference evidence="7 8" key="1">
    <citation type="submission" date="2019-12" db="EMBL/GenBank/DDBJ databases">
        <title>Genomic-based taxomic classification of the family Erythrobacteraceae.</title>
        <authorList>
            <person name="Xu L."/>
        </authorList>
    </citation>
    <scope>NUCLEOTIDE SEQUENCE [LARGE SCALE GENOMIC DNA]</scope>
    <source>
        <strain evidence="7 8">MCCC 1K01500</strain>
    </source>
</reference>
<evidence type="ECO:0000259" key="6">
    <source>
        <dbReference type="Pfam" id="PF04932"/>
    </source>
</evidence>
<name>A0A6I4SYV2_9SPHN</name>
<dbReference type="EMBL" id="WTYM01000052">
    <property type="protein sequence ID" value="MXO60569.1"/>
    <property type="molecule type" value="Genomic_DNA"/>
</dbReference>
<organism evidence="7 8">
    <name type="scientific">Croceibacterium salegens</name>
    <dbReference type="NCBI Taxonomy" id="1737568"/>
    <lineage>
        <taxon>Bacteria</taxon>
        <taxon>Pseudomonadati</taxon>
        <taxon>Pseudomonadota</taxon>
        <taxon>Alphaproteobacteria</taxon>
        <taxon>Sphingomonadales</taxon>
        <taxon>Erythrobacteraceae</taxon>
        <taxon>Croceibacterium</taxon>
    </lineage>
</organism>
<evidence type="ECO:0000256" key="2">
    <source>
        <dbReference type="ARBA" id="ARBA00022692"/>
    </source>
</evidence>
<feature type="domain" description="O-antigen ligase-related" evidence="6">
    <location>
        <begin position="245"/>
        <end position="397"/>
    </location>
</feature>
<feature type="transmembrane region" description="Helical" evidence="5">
    <location>
        <begin position="49"/>
        <end position="68"/>
    </location>
</feature>
<gene>
    <name evidence="7" type="ORF">GRI89_13570</name>
</gene>
<proteinExistence type="predicted"/>